<accession>A0A7G5E1N4</accession>
<dbReference type="AlphaFoldDB" id="A0A7G5E1N4"/>
<dbReference type="EMBL" id="CP058555">
    <property type="protein sequence ID" value="QMV67909.1"/>
    <property type="molecule type" value="Genomic_DNA"/>
</dbReference>
<dbReference type="RefSeq" id="WP_182332372.1">
    <property type="nucleotide sequence ID" value="NZ_CP058555.1"/>
</dbReference>
<name>A0A7G5E1N4_9SPHI</name>
<protein>
    <submittedName>
        <fullName evidence="1">Uncharacterized protein</fullName>
    </submittedName>
</protein>
<dbReference type="Proteomes" id="UP000515450">
    <property type="component" value="Chromosome"/>
</dbReference>
<gene>
    <name evidence="1" type="ORF">HS960_09685</name>
</gene>
<reference evidence="1 2" key="1">
    <citation type="journal article" date="2020" name="G3 (Bethesda)">
        <title>CeMbio - The Caenorhabditis elegans Microbiome Resource.</title>
        <authorList>
            <person name="Dirksen P."/>
            <person name="Assie A."/>
            <person name="Zimmermann J."/>
            <person name="Zhang F."/>
            <person name="Tietje A.M."/>
            <person name="Marsh S.A."/>
            <person name="Felix M.A."/>
            <person name="Shapira M."/>
            <person name="Kaleta C."/>
            <person name="Schulenburg H."/>
            <person name="Samuel B."/>
        </authorList>
    </citation>
    <scope>NUCLEOTIDE SEQUENCE [LARGE SCALE GENOMIC DNA]</scope>
    <source>
        <strain evidence="1 2">BIGb0170</strain>
    </source>
</reference>
<organism evidence="1 2">
    <name type="scientific">Sphingobacterium paramultivorum</name>
    <dbReference type="NCBI Taxonomy" id="2886510"/>
    <lineage>
        <taxon>Bacteria</taxon>
        <taxon>Pseudomonadati</taxon>
        <taxon>Bacteroidota</taxon>
        <taxon>Sphingobacteriia</taxon>
        <taxon>Sphingobacteriales</taxon>
        <taxon>Sphingobacteriaceae</taxon>
        <taxon>Sphingobacterium</taxon>
    </lineage>
</organism>
<sequence>MDIPFIFLKNVETAREHLGLSATDIDNLLKQFDIKYSSLKKKVSLEAAYYISKIFNRVIEDFIDDNFNPFELNTVNIKTQQYIQHNTNEKANVISSFINAYVIIIIKNLPKGTRFVNSDIIPKLPPVLNLETSIDWTSGLLKGLVKNTNTFRKSANDKDPRNRGEAIYELKMEVPEHTIRKAIKKVDTLWLKDFETKNSLTNKL</sequence>
<keyword evidence="2" id="KW-1185">Reference proteome</keyword>
<proteinExistence type="predicted"/>
<evidence type="ECO:0000313" key="2">
    <source>
        <dbReference type="Proteomes" id="UP000515450"/>
    </source>
</evidence>
<evidence type="ECO:0000313" key="1">
    <source>
        <dbReference type="EMBL" id="QMV67909.1"/>
    </source>
</evidence>